<dbReference type="Proteomes" id="UP000664382">
    <property type="component" value="Unassembled WGS sequence"/>
</dbReference>
<proteinExistence type="predicted"/>
<evidence type="ECO:0000256" key="3">
    <source>
        <dbReference type="ARBA" id="ARBA00023163"/>
    </source>
</evidence>
<evidence type="ECO:0000256" key="2">
    <source>
        <dbReference type="ARBA" id="ARBA00023125"/>
    </source>
</evidence>
<dbReference type="GO" id="GO:0003677">
    <property type="term" value="F:DNA binding"/>
    <property type="evidence" value="ECO:0007669"/>
    <property type="project" value="UniProtKB-KW"/>
</dbReference>
<dbReference type="Gene3D" id="1.10.10.10">
    <property type="entry name" value="Winged helix-like DNA-binding domain superfamily/Winged helix DNA-binding domain"/>
    <property type="match status" value="1"/>
</dbReference>
<sequence length="835" mass="91846">MRDAPSPEASGYPSAPALRRAEYPSERVWQRHFAGGPSLPEIRRPNLIRRALDASVRWASVSGAPGTGRTTLLNQICAELALEGESFHAFWTARRAGVAYDALFRGGSRGLAGLARWLDLRAAENPSGTFTVLIDDFDLLAPATHQAALEALLEAVPRLRVVTTTIDPLSAASIRLDDRRFMQFPADALLFSYEETRDLCDLVLERATSREPRGARRLTEDEMRAVFVATRGFPLGVALAVDRIAELGEWSEAVFAQQMQAVFAHILRIQSLAHRRSGFSELIETFSLMPRFTLQHIAICLPGIAPDAVEALEAFPACDTRHQTKAGEYVWSEEFWHAAVQRNSMKTLARRELAVKLYESNEVGAAFEQWFLAGDLAQAEAVLRARFLTVYETLSPEVARGVQEASSARLRDFPLLRAVQMLLDPHASREDLRVCAENLSKLGAKQSATAPMMLAVRAAVLARKRLVVAAREQAERVLRELERPLEEEPDDQTLFSRAEAALTATLALFACGTIPHGMVSLPHAGGSVFLGYRRLLAQQLLDRVRRAPTLPEPIRRLPEPYSYRALIFSGATCVREASAMERVDRAFDDVLGAVRRDAPAEGSLMADIRGASGYPRIFGTFVEGLGKLLSGNLEGAMETAYRAEAPEPSATVLRAIVLLASGRERDALSQIESIEDGWGERVEADRSVLRASARLRCGRLESARMALLQAEHLPQTALVQALTYLTPSDVDDLVALVPSFGPLRTAATLAGALGSGETLGEGNEFQALTDRERLVLEELREGLNTREIAEKHFLSINTVRTHVRSIGKKLDASGQAEMLRRAEQLMIFQRPLAIG</sequence>
<dbReference type="GO" id="GO:0006355">
    <property type="term" value="P:regulation of DNA-templated transcription"/>
    <property type="evidence" value="ECO:0007669"/>
    <property type="project" value="InterPro"/>
</dbReference>
<dbReference type="SUPFAM" id="SSF52540">
    <property type="entry name" value="P-loop containing nucleoside triphosphate hydrolases"/>
    <property type="match status" value="1"/>
</dbReference>
<keyword evidence="1" id="KW-0805">Transcription regulation</keyword>
<dbReference type="InterPro" id="IPR016032">
    <property type="entry name" value="Sig_transdc_resp-reg_C-effctor"/>
</dbReference>
<feature type="domain" description="HTH luxR-type" evidence="4">
    <location>
        <begin position="761"/>
        <end position="826"/>
    </location>
</feature>
<dbReference type="RefSeq" id="WP_208096340.1">
    <property type="nucleotide sequence ID" value="NZ_JAGDYM010000004.1"/>
</dbReference>
<dbReference type="InterPro" id="IPR036388">
    <property type="entry name" value="WH-like_DNA-bd_sf"/>
</dbReference>
<dbReference type="PANTHER" id="PTHR44688:SF16">
    <property type="entry name" value="DNA-BINDING TRANSCRIPTIONAL ACTIVATOR DEVR_DOSR"/>
    <property type="match status" value="1"/>
</dbReference>
<dbReference type="InterPro" id="IPR000792">
    <property type="entry name" value="Tscrpt_reg_LuxR_C"/>
</dbReference>
<keyword evidence="2" id="KW-0238">DNA-binding</keyword>
<dbReference type="AlphaFoldDB" id="A0A939SB78"/>
<dbReference type="EMBL" id="JAGDYM010000004">
    <property type="protein sequence ID" value="MBO1901123.1"/>
    <property type="molecule type" value="Genomic_DNA"/>
</dbReference>
<accession>A0A939SB78</accession>
<dbReference type="PROSITE" id="PS50043">
    <property type="entry name" value="HTH_LUXR_2"/>
    <property type="match status" value="1"/>
</dbReference>
<dbReference type="SMART" id="SM00421">
    <property type="entry name" value="HTH_LUXR"/>
    <property type="match status" value="1"/>
</dbReference>
<dbReference type="InterPro" id="IPR027417">
    <property type="entry name" value="P-loop_NTPase"/>
</dbReference>
<dbReference type="PRINTS" id="PR00038">
    <property type="entry name" value="HTHLUXR"/>
</dbReference>
<keyword evidence="6" id="KW-1185">Reference proteome</keyword>
<evidence type="ECO:0000313" key="5">
    <source>
        <dbReference type="EMBL" id="MBO1901123.1"/>
    </source>
</evidence>
<dbReference type="PANTHER" id="PTHR44688">
    <property type="entry name" value="DNA-BINDING TRANSCRIPTIONAL ACTIVATOR DEVR_DOSR"/>
    <property type="match status" value="1"/>
</dbReference>
<name>A0A939SB78_9MICO</name>
<reference evidence="5" key="1">
    <citation type="submission" date="2021-03" db="EMBL/GenBank/DDBJ databases">
        <title>Leucobacter chromiisoli sp. nov., isolated from chromium-containing soil of chemical plant.</title>
        <authorList>
            <person name="Xu Z."/>
        </authorList>
    </citation>
    <scope>NUCLEOTIDE SEQUENCE</scope>
    <source>
        <strain evidence="5">S27</strain>
    </source>
</reference>
<comment type="caution">
    <text evidence="5">The sequence shown here is derived from an EMBL/GenBank/DDBJ whole genome shotgun (WGS) entry which is preliminary data.</text>
</comment>
<dbReference type="CDD" id="cd00009">
    <property type="entry name" value="AAA"/>
    <property type="match status" value="1"/>
</dbReference>
<evidence type="ECO:0000256" key="1">
    <source>
        <dbReference type="ARBA" id="ARBA00023015"/>
    </source>
</evidence>
<dbReference type="SUPFAM" id="SSF46894">
    <property type="entry name" value="C-terminal effector domain of the bipartite response regulators"/>
    <property type="match status" value="1"/>
</dbReference>
<dbReference type="Pfam" id="PF00196">
    <property type="entry name" value="GerE"/>
    <property type="match status" value="1"/>
</dbReference>
<protein>
    <recommendedName>
        <fullName evidence="4">HTH luxR-type domain-containing protein</fullName>
    </recommendedName>
</protein>
<gene>
    <name evidence="5" type="ORF">J4H92_04065</name>
</gene>
<keyword evidence="3" id="KW-0804">Transcription</keyword>
<evidence type="ECO:0000313" key="6">
    <source>
        <dbReference type="Proteomes" id="UP000664382"/>
    </source>
</evidence>
<evidence type="ECO:0000259" key="4">
    <source>
        <dbReference type="PROSITE" id="PS50043"/>
    </source>
</evidence>
<dbReference type="CDD" id="cd06170">
    <property type="entry name" value="LuxR_C_like"/>
    <property type="match status" value="1"/>
</dbReference>
<organism evidence="5 6">
    <name type="scientific">Leucobacter weissii</name>
    <dbReference type="NCBI Taxonomy" id="1983706"/>
    <lineage>
        <taxon>Bacteria</taxon>
        <taxon>Bacillati</taxon>
        <taxon>Actinomycetota</taxon>
        <taxon>Actinomycetes</taxon>
        <taxon>Micrococcales</taxon>
        <taxon>Microbacteriaceae</taxon>
        <taxon>Leucobacter</taxon>
    </lineage>
</organism>